<feature type="repeat" description="1" evidence="9">
    <location>
        <begin position="151"/>
        <end position="234"/>
    </location>
</feature>
<dbReference type="InterPro" id="IPR013137">
    <property type="entry name" value="Znf_TFIIB"/>
</dbReference>
<organism evidence="12 13">
    <name type="scientific">Halocatena salina</name>
    <dbReference type="NCBI Taxonomy" id="2934340"/>
    <lineage>
        <taxon>Archaea</taxon>
        <taxon>Methanobacteriati</taxon>
        <taxon>Methanobacteriota</taxon>
        <taxon>Stenosarchaea group</taxon>
        <taxon>Halobacteria</taxon>
        <taxon>Halobacteriales</taxon>
        <taxon>Natronomonadaceae</taxon>
        <taxon>Halocatena</taxon>
    </lineage>
</organism>
<protein>
    <recommendedName>
        <fullName evidence="2 9">Transcription initiation factor IIB</fullName>
        <shortName evidence="9">TFIIB</shortName>
    </recommendedName>
</protein>
<dbReference type="SUPFAM" id="SSF57783">
    <property type="entry name" value="Zinc beta-ribbon"/>
    <property type="match status" value="1"/>
</dbReference>
<dbReference type="SUPFAM" id="SSF47954">
    <property type="entry name" value="Cyclin-like"/>
    <property type="match status" value="2"/>
</dbReference>
<keyword evidence="4 9" id="KW-0677">Repeat</keyword>
<comment type="function">
    <text evidence="9">Stabilizes TBP binding to an archaeal box-A promoter. Also responsible for recruiting RNA polymerase II to the pre-initiation complex (DNA-TBP-TFIIB).</text>
</comment>
<keyword evidence="3 9" id="KW-0479">Metal-binding</keyword>
<evidence type="ECO:0000256" key="10">
    <source>
        <dbReference type="PROSITE-ProRule" id="PRU00469"/>
    </source>
</evidence>
<feature type="binding site" evidence="9">
    <location>
        <position position="39"/>
    </location>
    <ligand>
        <name>Zn(2+)</name>
        <dbReference type="ChEBI" id="CHEBI:29105"/>
    </ligand>
</feature>
<dbReference type="InterPro" id="IPR036915">
    <property type="entry name" value="Cyclin-like_sf"/>
</dbReference>
<dbReference type="InterPro" id="IPR013763">
    <property type="entry name" value="Cyclin-like_dom"/>
</dbReference>
<dbReference type="GeneID" id="71928180"/>
<dbReference type="EMBL" id="CP096019">
    <property type="protein sequence ID" value="UPM42100.1"/>
    <property type="molecule type" value="Genomic_DNA"/>
</dbReference>
<evidence type="ECO:0000256" key="1">
    <source>
        <dbReference type="ARBA" id="ARBA00010857"/>
    </source>
</evidence>
<evidence type="ECO:0000259" key="11">
    <source>
        <dbReference type="PROSITE" id="PS51134"/>
    </source>
</evidence>
<dbReference type="InterPro" id="IPR013150">
    <property type="entry name" value="TFIIB_cyclin"/>
</dbReference>
<evidence type="ECO:0000256" key="3">
    <source>
        <dbReference type="ARBA" id="ARBA00022723"/>
    </source>
</evidence>
<sequence>MERRRSTNSIVMESHCRPTGTETGCFISMNLATPTQQSCPHCGATVVADPRRGETVCTECGTVLEEEAVDHGPEWTAYNSREYAEVARTGGPTSMTMHDKGLSTFISDRDRDASGRQLSARKRNQMRRLRTWNERCRTRDATERNLKQAFTEINRMASALGLPQSVRETASVIYRRALDEGLLVGRSIEGVAAAGVYAAARQESIPRTLDEVTTVARVDRNRIARAYRTVGGELGLAIEPADPTAFLPRFASGVDCSETVHRQAHDLLESVAGTTYTSGKNPAGLAAAALYASACLTGERITQQEISSVADITSMTIRTHYRDLIEHAQVEKD</sequence>
<dbReference type="FunFam" id="1.10.472.170:FF:000001">
    <property type="entry name" value="Transcription initiation factor IIB"/>
    <property type="match status" value="1"/>
</dbReference>
<dbReference type="GO" id="GO:0070897">
    <property type="term" value="P:transcription preinitiation complex assembly"/>
    <property type="evidence" value="ECO:0007669"/>
    <property type="project" value="InterPro"/>
</dbReference>
<evidence type="ECO:0000256" key="7">
    <source>
        <dbReference type="ARBA" id="ARBA00023015"/>
    </source>
</evidence>
<reference evidence="12" key="1">
    <citation type="submission" date="2022-04" db="EMBL/GenBank/DDBJ databases">
        <title>Halocatena sp. nov., isolated from a salt lake.</title>
        <authorList>
            <person name="Cui H.-L."/>
        </authorList>
    </citation>
    <scope>NUCLEOTIDE SEQUENCE</scope>
    <source>
        <strain evidence="12">AD-1</strain>
    </source>
</reference>
<keyword evidence="8 9" id="KW-0804">Transcription</keyword>
<dbReference type="PRINTS" id="PR00685">
    <property type="entry name" value="TIFACTORIIB"/>
</dbReference>
<dbReference type="Pfam" id="PF00382">
    <property type="entry name" value="TFIIB"/>
    <property type="match status" value="2"/>
</dbReference>
<feature type="binding site" evidence="9">
    <location>
        <position position="60"/>
    </location>
    <ligand>
        <name>Zn(2+)</name>
        <dbReference type="ChEBI" id="CHEBI:29105"/>
    </ligand>
</feature>
<dbReference type="RefSeq" id="WP_247992778.1">
    <property type="nucleotide sequence ID" value="NZ_CP096019.1"/>
</dbReference>
<feature type="binding site" evidence="9">
    <location>
        <position position="42"/>
    </location>
    <ligand>
        <name>Zn(2+)</name>
        <dbReference type="ChEBI" id="CHEBI:29105"/>
    </ligand>
</feature>
<dbReference type="Gene3D" id="1.10.472.170">
    <property type="match status" value="1"/>
</dbReference>
<evidence type="ECO:0000256" key="2">
    <source>
        <dbReference type="ARBA" id="ARBA00013932"/>
    </source>
</evidence>
<dbReference type="GO" id="GO:0097550">
    <property type="term" value="C:transcription preinitiation complex"/>
    <property type="evidence" value="ECO:0007669"/>
    <property type="project" value="TreeGrafter"/>
</dbReference>
<feature type="domain" description="TFIIB-type" evidence="11">
    <location>
        <begin position="35"/>
        <end position="65"/>
    </location>
</feature>
<evidence type="ECO:0000256" key="6">
    <source>
        <dbReference type="ARBA" id="ARBA00022833"/>
    </source>
</evidence>
<keyword evidence="7 9" id="KW-0805">Transcription regulation</keyword>
<gene>
    <name evidence="9" type="primary">tfb</name>
    <name evidence="12" type="ORF">MW046_08995</name>
</gene>
<proteinExistence type="inferred from homology"/>
<accession>A0A8T9ZZA1</accession>
<dbReference type="GO" id="GO:0017025">
    <property type="term" value="F:TBP-class protein binding"/>
    <property type="evidence" value="ECO:0007669"/>
    <property type="project" value="InterPro"/>
</dbReference>
<name>A0A8T9ZZA1_9EURY</name>
<comment type="similarity">
    <text evidence="1 9">Belongs to the TFIIB family.</text>
</comment>
<evidence type="ECO:0000256" key="5">
    <source>
        <dbReference type="ARBA" id="ARBA00022771"/>
    </source>
</evidence>
<dbReference type="GO" id="GO:0008270">
    <property type="term" value="F:zinc ion binding"/>
    <property type="evidence" value="ECO:0007669"/>
    <property type="project" value="UniProtKB-UniRule"/>
</dbReference>
<keyword evidence="5 10" id="KW-0863">Zinc-finger</keyword>
<evidence type="ECO:0000256" key="8">
    <source>
        <dbReference type="ARBA" id="ARBA00023163"/>
    </source>
</evidence>
<dbReference type="SMART" id="SM00385">
    <property type="entry name" value="CYCLIN"/>
    <property type="match status" value="2"/>
</dbReference>
<dbReference type="PANTHER" id="PTHR11618">
    <property type="entry name" value="TRANSCRIPTION INITIATION FACTOR IIB-RELATED"/>
    <property type="match status" value="1"/>
</dbReference>
<keyword evidence="13" id="KW-1185">Reference proteome</keyword>
<dbReference type="AlphaFoldDB" id="A0A8T9ZZA1"/>
<dbReference type="InterPro" id="IPR023486">
    <property type="entry name" value="TFIIB_CS"/>
</dbReference>
<dbReference type="KEGG" id="haad:MW046_08995"/>
<evidence type="ECO:0000313" key="13">
    <source>
        <dbReference type="Proteomes" id="UP000831768"/>
    </source>
</evidence>
<dbReference type="PROSITE" id="PS51134">
    <property type="entry name" value="ZF_TFIIB"/>
    <property type="match status" value="1"/>
</dbReference>
<dbReference type="GO" id="GO:0003700">
    <property type="term" value="F:DNA-binding transcription factor activity"/>
    <property type="evidence" value="ECO:0007669"/>
    <property type="project" value="UniProtKB-UniRule"/>
</dbReference>
<dbReference type="Gene3D" id="1.10.472.10">
    <property type="entry name" value="Cyclin-like"/>
    <property type="match status" value="1"/>
</dbReference>
<dbReference type="Pfam" id="PF08271">
    <property type="entry name" value="Zn_Ribbon_TF"/>
    <property type="match status" value="1"/>
</dbReference>
<feature type="repeat" description="2" evidence="9">
    <location>
        <begin position="245"/>
        <end position="326"/>
    </location>
</feature>
<keyword evidence="6 9" id="KW-0862">Zinc</keyword>
<dbReference type="Proteomes" id="UP000831768">
    <property type="component" value="Chromosome"/>
</dbReference>
<dbReference type="PANTHER" id="PTHR11618:SF13">
    <property type="entry name" value="TRANSCRIPTION INITIATION FACTOR IIB"/>
    <property type="match status" value="1"/>
</dbReference>
<evidence type="ECO:0000256" key="9">
    <source>
        <dbReference type="HAMAP-Rule" id="MF_00383"/>
    </source>
</evidence>
<feature type="binding site" evidence="9">
    <location>
        <position position="57"/>
    </location>
    <ligand>
        <name>Zn(2+)</name>
        <dbReference type="ChEBI" id="CHEBI:29105"/>
    </ligand>
</feature>
<evidence type="ECO:0000256" key="4">
    <source>
        <dbReference type="ARBA" id="ARBA00022737"/>
    </source>
</evidence>
<dbReference type="InterPro" id="IPR000812">
    <property type="entry name" value="TFIIB"/>
</dbReference>
<dbReference type="InterPro" id="IPR023484">
    <property type="entry name" value="TFIIB_arc"/>
</dbReference>
<evidence type="ECO:0000313" key="12">
    <source>
        <dbReference type="EMBL" id="UPM42100.1"/>
    </source>
</evidence>
<dbReference type="HAMAP" id="MF_00383">
    <property type="entry name" value="TF2B_arch"/>
    <property type="match status" value="1"/>
</dbReference>
<dbReference type="PROSITE" id="PS00782">
    <property type="entry name" value="TFIIB"/>
    <property type="match status" value="1"/>
</dbReference>